<comment type="caution">
    <text evidence="1">The sequence shown here is derived from an EMBL/GenBank/DDBJ whole genome shotgun (WGS) entry which is preliminary data.</text>
</comment>
<proteinExistence type="predicted"/>
<dbReference type="RefSeq" id="WP_128600211.1">
    <property type="nucleotide sequence ID" value="NZ_MLFS01000011.1"/>
</dbReference>
<evidence type="ECO:0000313" key="2">
    <source>
        <dbReference type="Proteomes" id="UP000193104"/>
    </source>
</evidence>
<dbReference type="EMBL" id="MLFS01000011">
    <property type="protein sequence ID" value="ORM74107.1"/>
    <property type="molecule type" value="Genomic_DNA"/>
</dbReference>
<protein>
    <submittedName>
        <fullName evidence="1">Uncharacterized protein</fullName>
    </submittedName>
</protein>
<reference evidence="1 2" key="1">
    <citation type="journal article" date="2017" name="Antonie Van Leeuwenhoek">
        <title>Phylogenomic resolution of the bacterial genus Pantoea and its relationship with Erwinia and Tatumella.</title>
        <authorList>
            <person name="Palmer M."/>
            <person name="Steenkamp E.T."/>
            <person name="Coetzee M.P."/>
            <person name="Chan W.Y."/>
            <person name="van Zyl E."/>
            <person name="De Maayer P."/>
            <person name="Coutinho T.A."/>
            <person name="Blom J."/>
            <person name="Smits T.H."/>
            <person name="Duffy B."/>
            <person name="Venter S.N."/>
        </authorList>
    </citation>
    <scope>NUCLEOTIDE SEQUENCE [LARGE SCALE GENOMIC DNA]</scope>
    <source>
        <strain evidence="1 2">LMG 26277</strain>
    </source>
</reference>
<keyword evidence="2" id="KW-1185">Reference proteome</keyword>
<sequence length="96" mass="10963">MNNYTIRVELSEPTPNMHIELLYTMLENGFSRSVVCEKGNTYALPSNEFTYVGTENIRSLTDRIANLINSFSHDPAVFISRSEERCWSGLRSINLS</sequence>
<name>A0A1X1DBW1_9GAMM</name>
<accession>A0A1X1DBW1</accession>
<gene>
    <name evidence="1" type="ORF">HA48_05880</name>
</gene>
<dbReference type="Proteomes" id="UP000193104">
    <property type="component" value="Unassembled WGS sequence"/>
</dbReference>
<organism evidence="1 2">
    <name type="scientific">Pantoea wallisii</name>
    <dbReference type="NCBI Taxonomy" id="1076551"/>
    <lineage>
        <taxon>Bacteria</taxon>
        <taxon>Pseudomonadati</taxon>
        <taxon>Pseudomonadota</taxon>
        <taxon>Gammaproteobacteria</taxon>
        <taxon>Enterobacterales</taxon>
        <taxon>Erwiniaceae</taxon>
        <taxon>Pantoea</taxon>
    </lineage>
</organism>
<dbReference type="AlphaFoldDB" id="A0A1X1DBW1"/>
<dbReference type="OrthoDB" id="330204at2"/>
<evidence type="ECO:0000313" key="1">
    <source>
        <dbReference type="EMBL" id="ORM74107.1"/>
    </source>
</evidence>